<dbReference type="Pfam" id="PF22036">
    <property type="entry name" value="MoaF_like"/>
    <property type="match status" value="1"/>
</dbReference>
<proteinExistence type="predicted"/>
<dbReference type="AlphaFoldDB" id="A0A2V4BTT5"/>
<dbReference type="OrthoDB" id="765051at2"/>
<reference evidence="2 3" key="1">
    <citation type="submission" date="2018-05" db="EMBL/GenBank/DDBJ databases">
        <title>Flavobacterium sp. strain IMCC34759, incomplete genome.</title>
        <authorList>
            <person name="Joung Y."/>
            <person name="Cho J."/>
        </authorList>
    </citation>
    <scope>NUCLEOTIDE SEQUENCE [LARGE SCALE GENOMIC DNA]</scope>
    <source>
        <strain evidence="2 3">IMCC34759</strain>
    </source>
</reference>
<comment type="caution">
    <text evidence="2">The sequence shown here is derived from an EMBL/GenBank/DDBJ whole genome shotgun (WGS) entry which is preliminary data.</text>
</comment>
<accession>A0A2V4BTT5</accession>
<gene>
    <name evidence="2" type="ORF">DMB65_03350</name>
</gene>
<dbReference type="EMBL" id="QJHK01000002">
    <property type="protein sequence ID" value="PXY42446.1"/>
    <property type="molecule type" value="Genomic_DNA"/>
</dbReference>
<evidence type="ECO:0000259" key="1">
    <source>
        <dbReference type="Pfam" id="PF22036"/>
    </source>
</evidence>
<evidence type="ECO:0000313" key="3">
    <source>
        <dbReference type="Proteomes" id="UP000247903"/>
    </source>
</evidence>
<sequence>MQTQNTERLTELQQLLVGKKGKITFPEMIAEVNYLNDSTLHWKTTSKEGIVVEGYEKMYYKKLTDNLHFLNWIEKDGWTVSQIIDTKAGTVKAFWSFADEKSQRGKRTSMFVDGKFEFIN</sequence>
<organism evidence="2 3">
    <name type="scientific">Flavobacterium cheongpyeongense</name>
    <dbReference type="NCBI Taxonomy" id="2212651"/>
    <lineage>
        <taxon>Bacteria</taxon>
        <taxon>Pseudomonadati</taxon>
        <taxon>Bacteroidota</taxon>
        <taxon>Flavobacteriia</taxon>
        <taxon>Flavobacteriales</taxon>
        <taxon>Flavobacteriaceae</taxon>
        <taxon>Flavobacterium</taxon>
    </lineage>
</organism>
<evidence type="ECO:0000313" key="2">
    <source>
        <dbReference type="EMBL" id="PXY42446.1"/>
    </source>
</evidence>
<dbReference type="InterPro" id="IPR053892">
    <property type="entry name" value="MoaF-like"/>
</dbReference>
<feature type="domain" description="MoaF-like" evidence="1">
    <location>
        <begin position="17"/>
        <end position="104"/>
    </location>
</feature>
<dbReference type="Gene3D" id="2.40.128.20">
    <property type="match status" value="1"/>
</dbReference>
<protein>
    <recommendedName>
        <fullName evidence="1">MoaF-like domain-containing protein</fullName>
    </recommendedName>
</protein>
<dbReference type="Proteomes" id="UP000247903">
    <property type="component" value="Unassembled WGS sequence"/>
</dbReference>
<dbReference type="InterPro" id="IPR012674">
    <property type="entry name" value="Calycin"/>
</dbReference>
<name>A0A2V4BTT5_9FLAO</name>
<keyword evidence="3" id="KW-1185">Reference proteome</keyword>